<reference evidence="8 9" key="1">
    <citation type="journal article" date="2024" name="IMA Fungus">
        <title>IMA Genome - F19 : A genome assembly and annotation guide to empower mycologists, including annotated draft genome sequences of Ceratocystis pirilliformis, Diaporthe australafricana, Fusarium ophioides, Paecilomyces lecythidis, and Sporothrix stenoceras.</title>
        <authorList>
            <person name="Aylward J."/>
            <person name="Wilson A.M."/>
            <person name="Visagie C.M."/>
            <person name="Spraker J."/>
            <person name="Barnes I."/>
            <person name="Buitendag C."/>
            <person name="Ceriani C."/>
            <person name="Del Mar Angel L."/>
            <person name="du Plessis D."/>
            <person name="Fuchs T."/>
            <person name="Gasser K."/>
            <person name="Kramer D."/>
            <person name="Li W."/>
            <person name="Munsamy K."/>
            <person name="Piso A."/>
            <person name="Price J.L."/>
            <person name="Sonnekus B."/>
            <person name="Thomas C."/>
            <person name="van der Nest A."/>
            <person name="van Dijk A."/>
            <person name="van Heerden A."/>
            <person name="van Vuuren N."/>
            <person name="Yilmaz N."/>
            <person name="Duong T.A."/>
            <person name="van der Merwe N.A."/>
            <person name="Wingfield M.J."/>
            <person name="Wingfield B.D."/>
        </authorList>
    </citation>
    <scope>NUCLEOTIDE SEQUENCE [LARGE SCALE GENOMIC DNA]</scope>
    <source>
        <strain evidence="8 9">CMW 5346</strain>
    </source>
</reference>
<dbReference type="Gene3D" id="4.10.240.10">
    <property type="entry name" value="Zn(2)-C6 fungal-type DNA-binding domain"/>
    <property type="match status" value="2"/>
</dbReference>
<evidence type="ECO:0000256" key="4">
    <source>
        <dbReference type="ARBA" id="ARBA00023163"/>
    </source>
</evidence>
<evidence type="ECO:0000313" key="8">
    <source>
        <dbReference type="EMBL" id="KAL1887658.1"/>
    </source>
</evidence>
<comment type="caution">
    <text evidence="8">The sequence shown here is derived from an EMBL/GenBank/DDBJ whole genome shotgun (WGS) entry which is preliminary data.</text>
</comment>
<dbReference type="Pfam" id="PF04082">
    <property type="entry name" value="Fungal_trans"/>
    <property type="match status" value="1"/>
</dbReference>
<keyword evidence="2" id="KW-0479">Metal-binding</keyword>
<feature type="region of interest" description="Disordered" evidence="6">
    <location>
        <begin position="40"/>
        <end position="60"/>
    </location>
</feature>
<name>A0ABR3YHI2_9PEZI</name>
<proteinExistence type="predicted"/>
<dbReference type="Proteomes" id="UP001583186">
    <property type="component" value="Unassembled WGS sequence"/>
</dbReference>
<dbReference type="InterPro" id="IPR007219">
    <property type="entry name" value="XnlR_reg_dom"/>
</dbReference>
<organism evidence="8 9">
    <name type="scientific">Sporothrix stenoceras</name>
    <dbReference type="NCBI Taxonomy" id="5173"/>
    <lineage>
        <taxon>Eukaryota</taxon>
        <taxon>Fungi</taxon>
        <taxon>Dikarya</taxon>
        <taxon>Ascomycota</taxon>
        <taxon>Pezizomycotina</taxon>
        <taxon>Sordariomycetes</taxon>
        <taxon>Sordariomycetidae</taxon>
        <taxon>Ophiostomatales</taxon>
        <taxon>Ophiostomataceae</taxon>
        <taxon>Sporothrix</taxon>
    </lineage>
</organism>
<gene>
    <name evidence="8" type="ORF">Sste5346_010053</name>
</gene>
<evidence type="ECO:0000256" key="6">
    <source>
        <dbReference type="SAM" id="MobiDB-lite"/>
    </source>
</evidence>
<feature type="domain" description="Zn(2)-C6 fungal-type" evidence="7">
    <location>
        <begin position="61"/>
        <end position="90"/>
    </location>
</feature>
<dbReference type="PANTHER" id="PTHR47338">
    <property type="entry name" value="ZN(II)2CYS6 TRANSCRIPTION FACTOR (EUROFUNG)-RELATED"/>
    <property type="match status" value="1"/>
</dbReference>
<evidence type="ECO:0000256" key="5">
    <source>
        <dbReference type="ARBA" id="ARBA00023242"/>
    </source>
</evidence>
<dbReference type="SUPFAM" id="SSF57701">
    <property type="entry name" value="Zn2/Cys6 DNA-binding domain"/>
    <property type="match status" value="2"/>
</dbReference>
<evidence type="ECO:0000256" key="2">
    <source>
        <dbReference type="ARBA" id="ARBA00022723"/>
    </source>
</evidence>
<dbReference type="InterPro" id="IPR001138">
    <property type="entry name" value="Zn2Cys6_DnaBD"/>
</dbReference>
<evidence type="ECO:0000256" key="3">
    <source>
        <dbReference type="ARBA" id="ARBA00023015"/>
    </source>
</evidence>
<dbReference type="CDD" id="cd12148">
    <property type="entry name" value="fungal_TF_MHR"/>
    <property type="match status" value="1"/>
</dbReference>
<dbReference type="PROSITE" id="PS50048">
    <property type="entry name" value="ZN2_CY6_FUNGAL_2"/>
    <property type="match status" value="2"/>
</dbReference>
<evidence type="ECO:0000259" key="7">
    <source>
        <dbReference type="PROSITE" id="PS50048"/>
    </source>
</evidence>
<accession>A0ABR3YHI2</accession>
<dbReference type="SMART" id="SM00066">
    <property type="entry name" value="GAL4"/>
    <property type="match status" value="2"/>
</dbReference>
<keyword evidence="5" id="KW-0539">Nucleus</keyword>
<keyword evidence="9" id="KW-1185">Reference proteome</keyword>
<keyword evidence="3" id="KW-0805">Transcription regulation</keyword>
<dbReference type="EMBL" id="JAWCUI010000112">
    <property type="protein sequence ID" value="KAL1887658.1"/>
    <property type="molecule type" value="Genomic_DNA"/>
</dbReference>
<dbReference type="InterPro" id="IPR050815">
    <property type="entry name" value="TF_fung"/>
</dbReference>
<dbReference type="PANTHER" id="PTHR47338:SF7">
    <property type="entry name" value="ZN(II)2CYS6 TRANSCRIPTION FACTOR (EUROFUNG)"/>
    <property type="match status" value="1"/>
</dbReference>
<dbReference type="Pfam" id="PF00172">
    <property type="entry name" value="Zn_clus"/>
    <property type="match status" value="2"/>
</dbReference>
<evidence type="ECO:0000256" key="1">
    <source>
        <dbReference type="ARBA" id="ARBA00004123"/>
    </source>
</evidence>
<dbReference type="InterPro" id="IPR036864">
    <property type="entry name" value="Zn2-C6_fun-type_DNA-bd_sf"/>
</dbReference>
<comment type="subcellular location">
    <subcellularLocation>
        <location evidence="1">Nucleus</location>
    </subcellularLocation>
</comment>
<dbReference type="PROSITE" id="PS00463">
    <property type="entry name" value="ZN2_CY6_FUNGAL_1"/>
    <property type="match status" value="2"/>
</dbReference>
<keyword evidence="4" id="KW-0804">Transcription</keyword>
<feature type="domain" description="Zn(2)-C6 fungal-type" evidence="7">
    <location>
        <begin position="11"/>
        <end position="41"/>
    </location>
</feature>
<evidence type="ECO:0000313" key="9">
    <source>
        <dbReference type="Proteomes" id="UP001583186"/>
    </source>
</evidence>
<dbReference type="CDD" id="cd00067">
    <property type="entry name" value="GAL4"/>
    <property type="match status" value="2"/>
</dbReference>
<protein>
    <recommendedName>
        <fullName evidence="7">Zn(2)-C6 fungal-type domain-containing protein</fullName>
    </recommendedName>
</protein>
<sequence>MRPDVQRSRTGCLTCRTRKVKCDEQRPVCRQCQRGTRTCDWPRHDAPGSPQPRPRRPNNTTCVQCREKKLKCVGELHDACTRCAQLGLACHRPIGRSQEESVLPQPLPQVQLQPSPSVFDSSITVASEQATVPLDILPSADLPTGPELDNLIDLFGAEPTLHNLARADAWADAAIQSTLPRIYEGFGAVQLMVMLLAQFYDFSRGRFTSAWLLSGNCTRMMQLMSLHTFDRTYRDKLDATAQLSPLLTPEALRRVAWSVFYSDTITDGGRYGFHTVDDNFYRLQLPCDQTHFLEDTPDVVTEPLFPDGPLQNSATLDVDAYLIRTAAVRRRALHFAFRASHGEGPIEELVAGLAAIEAEIAQVTQSLPPRLAFNKLNIDRHQDRLVAFLLLHFIRYNLHIVAGRAALLVYRRSADDSHADKITAVRRSRIAQALPTAELAAEATRLGVALDPLFGVLAYVALEILLFEPRRLENIDPWPDTAPPDMNEVLPHLLTTIRKVAIRSDFVKQLHIEAVHRLLRCECINLLGKEDFDAFYSEYRLIGQETAEYDFRDFRMAKLERLKRGVRPPDGNDISMANDEALLEYNVDNNNGGEDSAPTESATAVANDPIGIPVAPAPQITPSWWSITDQSQTVSDGLPVDLSWLMDESGYTEYQTGDPTIFWNQLHYI</sequence>